<dbReference type="AlphaFoldDB" id="A0A8J2K2U9"/>
<gene>
    <name evidence="1" type="ORF">AFUS01_LOCUS8231</name>
</gene>
<proteinExistence type="predicted"/>
<sequence length="135" mass="14784">MLKGLHLRSNSTRRTVAEGIEPPLKIYPPVIRSRDSNAAQLLMLDYRHCILPTGHPPLSVTGLAASAFQRITVGLPPLLAVASSRRNIPAICRRTTAATCRWSTAAVYHPSGINYRRIGSVLPATVCSRTCRRPM</sequence>
<evidence type="ECO:0000313" key="2">
    <source>
        <dbReference type="Proteomes" id="UP000708208"/>
    </source>
</evidence>
<reference evidence="1" key="1">
    <citation type="submission" date="2021-06" db="EMBL/GenBank/DDBJ databases">
        <authorList>
            <person name="Hodson N. C."/>
            <person name="Mongue J. A."/>
            <person name="Jaron S. K."/>
        </authorList>
    </citation>
    <scope>NUCLEOTIDE SEQUENCE</scope>
</reference>
<comment type="caution">
    <text evidence="1">The sequence shown here is derived from an EMBL/GenBank/DDBJ whole genome shotgun (WGS) entry which is preliminary data.</text>
</comment>
<protein>
    <submittedName>
        <fullName evidence="1">Uncharacterized protein</fullName>
    </submittedName>
</protein>
<organism evidence="1 2">
    <name type="scientific">Allacma fusca</name>
    <dbReference type="NCBI Taxonomy" id="39272"/>
    <lineage>
        <taxon>Eukaryota</taxon>
        <taxon>Metazoa</taxon>
        <taxon>Ecdysozoa</taxon>
        <taxon>Arthropoda</taxon>
        <taxon>Hexapoda</taxon>
        <taxon>Collembola</taxon>
        <taxon>Symphypleona</taxon>
        <taxon>Sminthuridae</taxon>
        <taxon>Allacma</taxon>
    </lineage>
</organism>
<name>A0A8J2K2U9_9HEXA</name>
<dbReference type="EMBL" id="CAJVCH010056676">
    <property type="protein sequence ID" value="CAG7718869.1"/>
    <property type="molecule type" value="Genomic_DNA"/>
</dbReference>
<evidence type="ECO:0000313" key="1">
    <source>
        <dbReference type="EMBL" id="CAG7718869.1"/>
    </source>
</evidence>
<dbReference type="Proteomes" id="UP000708208">
    <property type="component" value="Unassembled WGS sequence"/>
</dbReference>
<accession>A0A8J2K2U9</accession>
<keyword evidence="2" id="KW-1185">Reference proteome</keyword>